<reference evidence="1 4" key="2">
    <citation type="submission" date="2019-12" db="EMBL/GenBank/DDBJ databases">
        <authorList>
            <person name="Zheng J."/>
        </authorList>
    </citation>
    <scope>NUCLEOTIDE SEQUENCE [LARGE SCALE GENOMIC DNA]</scope>
    <source>
        <strain evidence="1 4">DSM 27347</strain>
    </source>
</reference>
<dbReference type="OrthoDB" id="7582467at2"/>
<evidence type="ECO:0000313" key="4">
    <source>
        <dbReference type="Proteomes" id="UP000436801"/>
    </source>
</evidence>
<evidence type="ECO:0000313" key="3">
    <source>
        <dbReference type="Proteomes" id="UP000323502"/>
    </source>
</evidence>
<dbReference type="Proteomes" id="UP000436801">
    <property type="component" value="Unassembled WGS sequence"/>
</dbReference>
<name>A0A1G7N431_9SPHN</name>
<accession>A0A1G7N431</accession>
<dbReference type="RefSeq" id="WP_149682672.1">
    <property type="nucleotide sequence ID" value="NZ_CP178397.1"/>
</dbReference>
<reference evidence="2 3" key="1">
    <citation type="submission" date="2016-10" db="EMBL/GenBank/DDBJ databases">
        <authorList>
            <person name="Varghese N."/>
            <person name="Submissions S."/>
        </authorList>
    </citation>
    <scope>NUCLEOTIDE SEQUENCE [LARGE SCALE GENOMIC DNA]</scope>
    <source>
        <strain evidence="2 3">S7-754</strain>
    </source>
</reference>
<gene>
    <name evidence="1" type="ORF">GQR91_05455</name>
    <name evidence="2" type="ORF">SAMN05216557_10535</name>
</gene>
<keyword evidence="3" id="KW-1185">Reference proteome</keyword>
<organism evidence="2 3">
    <name type="scientific">Sphingomonas carotinifaciens</name>
    <dbReference type="NCBI Taxonomy" id="1166323"/>
    <lineage>
        <taxon>Bacteria</taxon>
        <taxon>Pseudomonadati</taxon>
        <taxon>Pseudomonadota</taxon>
        <taxon>Alphaproteobacteria</taxon>
        <taxon>Sphingomonadales</taxon>
        <taxon>Sphingomonadaceae</taxon>
        <taxon>Sphingomonas</taxon>
    </lineage>
</organism>
<dbReference type="Proteomes" id="UP000323502">
    <property type="component" value="Unassembled WGS sequence"/>
</dbReference>
<sequence>MDAQRVYALLQQACMLLEDAGDFHIAAHVGQAMALVEGRYAVGGDHLAERDGTCGRPDPVEHLN</sequence>
<evidence type="ECO:0000313" key="1">
    <source>
        <dbReference type="EMBL" id="MWC43108.1"/>
    </source>
</evidence>
<evidence type="ECO:0000313" key="2">
    <source>
        <dbReference type="EMBL" id="SDF68793.1"/>
    </source>
</evidence>
<dbReference type="EMBL" id="WSUT01000005">
    <property type="protein sequence ID" value="MWC43108.1"/>
    <property type="molecule type" value="Genomic_DNA"/>
</dbReference>
<protein>
    <submittedName>
        <fullName evidence="2">Uncharacterized protein</fullName>
    </submittedName>
</protein>
<dbReference type="AlphaFoldDB" id="A0A1G7N431"/>
<proteinExistence type="predicted"/>
<dbReference type="EMBL" id="FNBI01000005">
    <property type="protein sequence ID" value="SDF68793.1"/>
    <property type="molecule type" value="Genomic_DNA"/>
</dbReference>